<evidence type="ECO:0000256" key="4">
    <source>
        <dbReference type="ARBA" id="ARBA00035283"/>
    </source>
</evidence>
<dbReference type="Pfam" id="PF00467">
    <property type="entry name" value="KOW"/>
    <property type="match status" value="1"/>
</dbReference>
<dbReference type="Gene3D" id="2.30.30.30">
    <property type="match status" value="1"/>
</dbReference>
<evidence type="ECO:0000256" key="5">
    <source>
        <dbReference type="ARBA" id="ARBA00035357"/>
    </source>
</evidence>
<evidence type="ECO:0000256" key="6">
    <source>
        <dbReference type="RuleBase" id="RU003477"/>
    </source>
</evidence>
<dbReference type="STRING" id="46731.A0A3M6TMP8"/>
<proteinExistence type="inferred from homology"/>
<keyword evidence="2 6" id="KW-0689">Ribosomal protein</keyword>
<dbReference type="GO" id="GO:0006412">
    <property type="term" value="P:translation"/>
    <property type="evidence" value="ECO:0007669"/>
    <property type="project" value="InterPro"/>
</dbReference>
<dbReference type="InterPro" id="IPR005825">
    <property type="entry name" value="Ribosomal_uL24_CS"/>
</dbReference>
<reference evidence="9 10" key="1">
    <citation type="journal article" date="2018" name="Sci. Rep.">
        <title>Comparative analysis of the Pocillopora damicornis genome highlights role of immune system in coral evolution.</title>
        <authorList>
            <person name="Cunning R."/>
            <person name="Bay R.A."/>
            <person name="Gillette P."/>
            <person name="Baker A.C."/>
            <person name="Traylor-Knowles N."/>
        </authorList>
    </citation>
    <scope>NUCLEOTIDE SEQUENCE [LARGE SCALE GENOMIC DNA]</scope>
    <source>
        <strain evidence="9">RSMAS</strain>
        <tissue evidence="9">Whole animal</tissue>
    </source>
</reference>
<organism evidence="9 10">
    <name type="scientific">Pocillopora damicornis</name>
    <name type="common">Cauliflower coral</name>
    <name type="synonym">Millepora damicornis</name>
    <dbReference type="NCBI Taxonomy" id="46731"/>
    <lineage>
        <taxon>Eukaryota</taxon>
        <taxon>Metazoa</taxon>
        <taxon>Cnidaria</taxon>
        <taxon>Anthozoa</taxon>
        <taxon>Hexacorallia</taxon>
        <taxon>Scleractinia</taxon>
        <taxon>Astrocoeniina</taxon>
        <taxon>Pocilloporidae</taxon>
        <taxon>Pocillopora</taxon>
    </lineage>
</organism>
<dbReference type="InterPro" id="IPR041988">
    <property type="entry name" value="Ribosomal_uL24_KOW"/>
</dbReference>
<evidence type="ECO:0000313" key="9">
    <source>
        <dbReference type="EMBL" id="RMX42591.1"/>
    </source>
</evidence>
<name>A0A3M6TMP8_POCDA</name>
<evidence type="ECO:0000256" key="3">
    <source>
        <dbReference type="ARBA" id="ARBA00023274"/>
    </source>
</evidence>
<dbReference type="GO" id="GO:1990904">
    <property type="term" value="C:ribonucleoprotein complex"/>
    <property type="evidence" value="ECO:0007669"/>
    <property type="project" value="UniProtKB-KW"/>
</dbReference>
<dbReference type="Pfam" id="PF17136">
    <property type="entry name" value="ribosomal_L24"/>
    <property type="match status" value="1"/>
</dbReference>
<dbReference type="AlphaFoldDB" id="A0A3M6TMP8"/>
<dbReference type="GO" id="GO:0005840">
    <property type="term" value="C:ribosome"/>
    <property type="evidence" value="ECO:0007669"/>
    <property type="project" value="UniProtKB-KW"/>
</dbReference>
<feature type="domain" description="KOW" evidence="8">
    <location>
        <begin position="104"/>
        <end position="131"/>
    </location>
</feature>
<dbReference type="EMBL" id="RCHS01003331">
    <property type="protein sequence ID" value="RMX42591.1"/>
    <property type="molecule type" value="Genomic_DNA"/>
</dbReference>
<accession>A0A3M6TMP8</accession>
<gene>
    <name evidence="9" type="ORF">pdam_00013372</name>
</gene>
<dbReference type="SMART" id="SM00739">
    <property type="entry name" value="KOW"/>
    <property type="match status" value="1"/>
</dbReference>
<dbReference type="SUPFAM" id="SSF50104">
    <property type="entry name" value="Translation proteins SH3-like domain"/>
    <property type="match status" value="1"/>
</dbReference>
<dbReference type="HAMAP" id="MF_01326_B">
    <property type="entry name" value="Ribosomal_uL24_B"/>
    <property type="match status" value="1"/>
</dbReference>
<evidence type="ECO:0000256" key="1">
    <source>
        <dbReference type="ARBA" id="ARBA00010618"/>
    </source>
</evidence>
<comment type="caution">
    <text evidence="9">The sequence shown here is derived from an EMBL/GenBank/DDBJ whole genome shotgun (WGS) entry which is preliminary data.</text>
</comment>
<dbReference type="GO" id="GO:0003735">
    <property type="term" value="F:structural constituent of ribosome"/>
    <property type="evidence" value="ECO:0007669"/>
    <property type="project" value="InterPro"/>
</dbReference>
<feature type="region of interest" description="Disordered" evidence="7">
    <location>
        <begin position="34"/>
        <end position="54"/>
    </location>
</feature>
<dbReference type="NCBIfam" id="TIGR01079">
    <property type="entry name" value="rplX_bact"/>
    <property type="match status" value="1"/>
</dbReference>
<evidence type="ECO:0000259" key="8">
    <source>
        <dbReference type="SMART" id="SM00739"/>
    </source>
</evidence>
<evidence type="ECO:0000313" key="10">
    <source>
        <dbReference type="Proteomes" id="UP000275408"/>
    </source>
</evidence>
<dbReference type="GO" id="GO:0003723">
    <property type="term" value="F:RNA binding"/>
    <property type="evidence" value="ECO:0007669"/>
    <property type="project" value="InterPro"/>
</dbReference>
<dbReference type="PROSITE" id="PS01108">
    <property type="entry name" value="RIBOSOMAL_L24"/>
    <property type="match status" value="1"/>
</dbReference>
<dbReference type="PANTHER" id="PTHR12903">
    <property type="entry name" value="MITOCHONDRIAL RIBOSOMAL PROTEIN L24"/>
    <property type="match status" value="1"/>
</dbReference>
<protein>
    <recommendedName>
        <fullName evidence="4">Large ribosomal subunit protein uL24m</fullName>
    </recommendedName>
    <alternativeName>
        <fullName evidence="5">39S ribosomal protein L24, mitochondrial</fullName>
    </alternativeName>
</protein>
<dbReference type="InterPro" id="IPR057264">
    <property type="entry name" value="Ribosomal_uL24_C"/>
</dbReference>
<dbReference type="CDD" id="cd06089">
    <property type="entry name" value="KOW_RPL26"/>
    <property type="match status" value="1"/>
</dbReference>
<dbReference type="InterPro" id="IPR014722">
    <property type="entry name" value="Rib_uL2_dom2"/>
</dbReference>
<sequence>MKKTSLKNEYKVDQDFIFGAMTKVGRRSINATEKISQCRKKSSRHNYSSSPPRLTSKGRCHIGIQCVMPSVPWNPFGFSAKPLRFPRLRVGNKRQPIVPLKEWKLVRGDTVMILGGKDRGKIGKINEVVRSKNWVFVEGLNTHKRYIPPQKGYDGGLTNSEAPLQVSEVSLIDPSDGKPTDITYRYTEKGEKVRVSDRTGRIIPKPPWERRDVKNRSAIKDGDFDTPPSAVTKKTYIPSLLYFHEEIMHALKVPPTIPKTEPDRRDLMMKEVEKAANWHLDTTANAELSLIDKIYFSVSNYADRLIRFLRIDKL</sequence>
<dbReference type="InterPro" id="IPR005824">
    <property type="entry name" value="KOW"/>
</dbReference>
<keyword evidence="3 6" id="KW-0687">Ribonucleoprotein</keyword>
<dbReference type="InterPro" id="IPR003256">
    <property type="entry name" value="Ribosomal_uL24"/>
</dbReference>
<dbReference type="OrthoDB" id="359154at2759"/>
<dbReference type="Proteomes" id="UP000275408">
    <property type="component" value="Unassembled WGS sequence"/>
</dbReference>
<dbReference type="InterPro" id="IPR008991">
    <property type="entry name" value="Translation_prot_SH3-like_sf"/>
</dbReference>
<keyword evidence="10" id="KW-1185">Reference proteome</keyword>
<evidence type="ECO:0000256" key="2">
    <source>
        <dbReference type="ARBA" id="ARBA00022980"/>
    </source>
</evidence>
<evidence type="ECO:0000256" key="7">
    <source>
        <dbReference type="SAM" id="MobiDB-lite"/>
    </source>
</evidence>
<comment type="similarity">
    <text evidence="1 6">Belongs to the universal ribosomal protein uL24 family.</text>
</comment>